<dbReference type="InterPro" id="IPR000668">
    <property type="entry name" value="Peptidase_C1A_C"/>
</dbReference>
<dbReference type="InterPro" id="IPR013128">
    <property type="entry name" value="Peptidase_C1A"/>
</dbReference>
<keyword evidence="2" id="KW-0645">Protease</keyword>
<evidence type="ECO:0000313" key="11">
    <source>
        <dbReference type="Proteomes" id="UP000887568"/>
    </source>
</evidence>
<keyword evidence="7" id="KW-0732">Signal</keyword>
<dbReference type="AlphaFoldDB" id="A0A913ZZN1"/>
<feature type="signal peptide" evidence="7">
    <location>
        <begin position="1"/>
        <end position="21"/>
    </location>
</feature>
<comment type="similarity">
    <text evidence="1">Belongs to the peptidase C1 family.</text>
</comment>
<feature type="chain" id="PRO_5037311122" description="Counting factor associated protein D" evidence="7">
    <location>
        <begin position="22"/>
        <end position="553"/>
    </location>
</feature>
<feature type="domain" description="Peptidase C1A papain C-terminal" evidence="8">
    <location>
        <begin position="328"/>
        <end position="549"/>
    </location>
</feature>
<dbReference type="GO" id="GO:0008234">
    <property type="term" value="F:cysteine-type peptidase activity"/>
    <property type="evidence" value="ECO:0007669"/>
    <property type="project" value="UniProtKB-KW"/>
</dbReference>
<keyword evidence="11" id="KW-1185">Reference proteome</keyword>
<evidence type="ECO:0000256" key="1">
    <source>
        <dbReference type="ARBA" id="ARBA00008455"/>
    </source>
</evidence>
<keyword evidence="4" id="KW-0788">Thiol protease</keyword>
<dbReference type="EnsemblMetazoa" id="XM_038200862.1">
    <property type="protein sequence ID" value="XP_038056790.1"/>
    <property type="gene ID" value="LOC119728572"/>
</dbReference>
<evidence type="ECO:0000256" key="3">
    <source>
        <dbReference type="ARBA" id="ARBA00022801"/>
    </source>
</evidence>
<dbReference type="GO" id="GO:0006508">
    <property type="term" value="P:proteolysis"/>
    <property type="evidence" value="ECO:0007669"/>
    <property type="project" value="UniProtKB-KW"/>
</dbReference>
<keyword evidence="3" id="KW-0378">Hydrolase</keyword>
<evidence type="ECO:0000259" key="8">
    <source>
        <dbReference type="SMART" id="SM00645"/>
    </source>
</evidence>
<sequence length="553" mass="61867">MFSQILFVCLAAAVLFNCNEAAAPKPPDFGSRYHATGFVQLPYAELNEPFEIYFDGKNGMGRIDFYGGMDQAFYNGSMKPYGVAYEVYPWVKTKTSIVPVMHCSTMPGEKGSPVMPQSMLPDLTNFKMDGQELIDGRMTDVWMNVTNVGTAKVNKYMFYVSRGSNVVPVRYEMMGLDTLLGSHYDKYVIEYTMFDNTTVFKQSVFTPPTECSKTLAYGSENHIRVNPYQELFNPELGDRYHEMFNEYKAEHGKVYVDDAEHEKRKVQFTHNVRLIHGNNRQGLSYSLAVNHLADRFDDELRMMRGRRPSKGPVGGAPFTMEDFKIMDPPTSLDWRLSGAVSQVKDQAICGSCWSFGAAEAIEGAYFMKNKKMVRFSQQNLMDCSWGYGNDACNGGDETLAYQWVIDHKGLMTEEAYGPYLGQDGKCHFNASNVGVKIANFTQVKSGNLTALKMALVNVGPVAVGIDAALKTFSFYASGVYYDKACGNKPDDLDHAVLAVGYGTMMVNKTETPYWIVKNSWSTYWGNNGYVLMSQKDNNCGVATAATYVTLPTK</sequence>
<evidence type="ECO:0000313" key="10">
    <source>
        <dbReference type="EnsemblMetazoa" id="XP_038056790.1"/>
    </source>
</evidence>
<dbReference type="RefSeq" id="XP_038056790.1">
    <property type="nucleotide sequence ID" value="XM_038200862.1"/>
</dbReference>
<evidence type="ECO:0000256" key="2">
    <source>
        <dbReference type="ARBA" id="ARBA00022670"/>
    </source>
</evidence>
<dbReference type="SUPFAM" id="SSF54001">
    <property type="entry name" value="Cysteine proteinases"/>
    <property type="match status" value="1"/>
</dbReference>
<proteinExistence type="inferred from homology"/>
<organism evidence="10 11">
    <name type="scientific">Patiria miniata</name>
    <name type="common">Bat star</name>
    <name type="synonym">Asterina miniata</name>
    <dbReference type="NCBI Taxonomy" id="46514"/>
    <lineage>
        <taxon>Eukaryota</taxon>
        <taxon>Metazoa</taxon>
        <taxon>Echinodermata</taxon>
        <taxon>Eleutherozoa</taxon>
        <taxon>Asterozoa</taxon>
        <taxon>Asteroidea</taxon>
        <taxon>Valvatacea</taxon>
        <taxon>Valvatida</taxon>
        <taxon>Asterinidae</taxon>
        <taxon>Patiria</taxon>
    </lineage>
</organism>
<dbReference type="FunFam" id="3.90.70.10:FF:000087">
    <property type="entry name" value="Counting factor associated protein D"/>
    <property type="match status" value="1"/>
</dbReference>
<dbReference type="PRINTS" id="PR00705">
    <property type="entry name" value="PAPAIN"/>
</dbReference>
<keyword evidence="5" id="KW-0865">Zymogen</keyword>
<evidence type="ECO:0000259" key="9">
    <source>
        <dbReference type="SMART" id="SM00848"/>
    </source>
</evidence>
<dbReference type="PROSITE" id="PS00640">
    <property type="entry name" value="THIOL_PROTEASE_ASN"/>
    <property type="match status" value="1"/>
</dbReference>
<dbReference type="Gene3D" id="3.90.70.10">
    <property type="entry name" value="Cysteine proteinases"/>
    <property type="match status" value="1"/>
</dbReference>
<dbReference type="OrthoDB" id="65740at2759"/>
<dbReference type="PROSITE" id="PS00639">
    <property type="entry name" value="THIOL_PROTEASE_HIS"/>
    <property type="match status" value="1"/>
</dbReference>
<evidence type="ECO:0000256" key="5">
    <source>
        <dbReference type="ARBA" id="ARBA00023145"/>
    </source>
</evidence>
<dbReference type="OMA" id="YEIDYTS"/>
<dbReference type="InterPro" id="IPR039417">
    <property type="entry name" value="Peptidase_C1A_papain-like"/>
</dbReference>
<dbReference type="InterPro" id="IPR025660">
    <property type="entry name" value="Pept_his_AS"/>
</dbReference>
<evidence type="ECO:0008006" key="12">
    <source>
        <dbReference type="Google" id="ProtNLM"/>
    </source>
</evidence>
<dbReference type="InterPro" id="IPR025661">
    <property type="entry name" value="Pept_asp_AS"/>
</dbReference>
<reference evidence="10" key="1">
    <citation type="submission" date="2022-11" db="UniProtKB">
        <authorList>
            <consortium name="EnsemblMetazoa"/>
        </authorList>
    </citation>
    <scope>IDENTIFICATION</scope>
</reference>
<evidence type="ECO:0000256" key="7">
    <source>
        <dbReference type="SAM" id="SignalP"/>
    </source>
</evidence>
<dbReference type="GeneID" id="119728572"/>
<feature type="domain" description="Cathepsin propeptide inhibitor" evidence="9">
    <location>
        <begin position="244"/>
        <end position="300"/>
    </location>
</feature>
<dbReference type="Pfam" id="PF08246">
    <property type="entry name" value="Inhibitor_I29"/>
    <property type="match status" value="1"/>
</dbReference>
<dbReference type="SMART" id="SM00848">
    <property type="entry name" value="Inhibitor_I29"/>
    <property type="match status" value="1"/>
</dbReference>
<dbReference type="InterPro" id="IPR013201">
    <property type="entry name" value="Prot_inhib_I29"/>
</dbReference>
<evidence type="ECO:0000256" key="4">
    <source>
        <dbReference type="ARBA" id="ARBA00022807"/>
    </source>
</evidence>
<dbReference type="InterPro" id="IPR038765">
    <property type="entry name" value="Papain-like_cys_pep_sf"/>
</dbReference>
<protein>
    <recommendedName>
        <fullName evidence="12">Counting factor associated protein D</fullName>
    </recommendedName>
</protein>
<accession>A0A913ZZN1</accession>
<evidence type="ECO:0000256" key="6">
    <source>
        <dbReference type="ARBA" id="ARBA00023157"/>
    </source>
</evidence>
<dbReference type="InterPro" id="IPR000169">
    <property type="entry name" value="Pept_cys_AS"/>
</dbReference>
<dbReference type="Proteomes" id="UP000887568">
    <property type="component" value="Unplaced"/>
</dbReference>
<keyword evidence="6" id="KW-1015">Disulfide bond</keyword>
<dbReference type="CDD" id="cd02248">
    <property type="entry name" value="Peptidase_C1A"/>
    <property type="match status" value="1"/>
</dbReference>
<dbReference type="PROSITE" id="PS00139">
    <property type="entry name" value="THIOL_PROTEASE_CYS"/>
    <property type="match status" value="1"/>
</dbReference>
<name>A0A913ZZN1_PATMI</name>
<dbReference type="Pfam" id="PF00112">
    <property type="entry name" value="Peptidase_C1"/>
    <property type="match status" value="1"/>
</dbReference>
<dbReference type="SMART" id="SM00645">
    <property type="entry name" value="Pept_C1"/>
    <property type="match status" value="1"/>
</dbReference>
<dbReference type="PANTHER" id="PTHR12411">
    <property type="entry name" value="CYSTEINE PROTEASE FAMILY C1-RELATED"/>
    <property type="match status" value="1"/>
</dbReference>